<dbReference type="PANTHER" id="PTHR13510:SF44">
    <property type="entry name" value="RABENOSYN-5"/>
    <property type="match status" value="1"/>
</dbReference>
<evidence type="ECO:0000313" key="9">
    <source>
        <dbReference type="Proteomes" id="UP000332933"/>
    </source>
</evidence>
<dbReference type="Pfam" id="PF01363">
    <property type="entry name" value="FYVE"/>
    <property type="match status" value="1"/>
</dbReference>
<evidence type="ECO:0000256" key="5">
    <source>
        <dbReference type="SAM" id="MobiDB-lite"/>
    </source>
</evidence>
<protein>
    <submittedName>
        <fullName evidence="8">Aste57867_21576 protein</fullName>
    </submittedName>
</protein>
<gene>
    <name evidence="8" type="primary">Aste57867_21576</name>
    <name evidence="7" type="ORF">As57867_021507</name>
    <name evidence="8" type="ORF">ASTE57867_21576</name>
</gene>
<evidence type="ECO:0000259" key="6">
    <source>
        <dbReference type="PROSITE" id="PS50178"/>
    </source>
</evidence>
<dbReference type="InterPro" id="IPR017455">
    <property type="entry name" value="Znf_FYVE-rel"/>
</dbReference>
<evidence type="ECO:0000256" key="3">
    <source>
        <dbReference type="ARBA" id="ARBA00022833"/>
    </source>
</evidence>
<dbReference type="SUPFAM" id="SSF57903">
    <property type="entry name" value="FYVE/PHD zinc finger"/>
    <property type="match status" value="1"/>
</dbReference>
<dbReference type="AlphaFoldDB" id="A0A485LHV4"/>
<keyword evidence="9" id="KW-1185">Reference proteome</keyword>
<dbReference type="PANTHER" id="PTHR13510">
    <property type="entry name" value="FYVE-FINGER-CONTAINING RAB5 EFFECTOR PROTEIN RABENOSYN-5-RELATED"/>
    <property type="match status" value="1"/>
</dbReference>
<evidence type="ECO:0000313" key="7">
    <source>
        <dbReference type="EMBL" id="KAF0686629.1"/>
    </source>
</evidence>
<evidence type="ECO:0000256" key="2">
    <source>
        <dbReference type="ARBA" id="ARBA00022771"/>
    </source>
</evidence>
<keyword evidence="2 4" id="KW-0863">Zinc-finger</keyword>
<evidence type="ECO:0000256" key="4">
    <source>
        <dbReference type="PROSITE-ProRule" id="PRU00091"/>
    </source>
</evidence>
<dbReference type="Gene3D" id="3.30.40.10">
    <property type="entry name" value="Zinc/RING finger domain, C3HC4 (zinc finger)"/>
    <property type="match status" value="1"/>
</dbReference>
<dbReference type="InterPro" id="IPR011011">
    <property type="entry name" value="Znf_FYVE_PHD"/>
</dbReference>
<dbReference type="InterPro" id="IPR013083">
    <property type="entry name" value="Znf_RING/FYVE/PHD"/>
</dbReference>
<reference evidence="7" key="2">
    <citation type="submission" date="2019-06" db="EMBL/GenBank/DDBJ databases">
        <title>Genomics analysis of Aphanomyces spp. identifies a new class of oomycete effector associated with host adaptation.</title>
        <authorList>
            <person name="Gaulin E."/>
        </authorList>
    </citation>
    <scope>NUCLEOTIDE SEQUENCE</scope>
    <source>
        <strain evidence="7">CBS 578.67</strain>
    </source>
</reference>
<feature type="region of interest" description="Disordered" evidence="5">
    <location>
        <begin position="361"/>
        <end position="384"/>
    </location>
</feature>
<dbReference type="EMBL" id="CAADRA010007007">
    <property type="protein sequence ID" value="VFT98246.1"/>
    <property type="molecule type" value="Genomic_DNA"/>
</dbReference>
<dbReference type="OrthoDB" id="166134at2759"/>
<sequence>MPVEVRFEDHAAHLDVILENALADAAAWRASSLPMHGWVHRSRHTTRCGWTIASRAMGASDDQFVCVGTHPTTSLDSIRDALYADCTRDFHAQAAVLHGDALVDAAVLSVHASHRVGSRFVGVKSVQLQIKPAESTTPTLNYVYVESSGMCVDADGRETYFVVTEPISHHERVSCVKLYRAARRGGVDVVVLAHVQHPLLPLRAMVPWKDMNIVIPRAFSKDLLALTKEAVAYEALVLTTGPFASVWDHTSKQCHVCRKTCGGLWRRRRHHCRCCGAVVCRPCAVLLHCVNRPTTASGGAKTRGRFFAKTTSIAMQPTMTVEKFCARCYVDAKDMSRKHRSATVPVAAAPHQPSRLRTMSNDEWRRRRPSHVTSSSASATSSAIELETPSTMEWWKRCRDRLESSGAAASWVSTTVAEEHPSDVSFVSSPLKDEMAARMEVVNESIAVQCLLLSTMTNIIIATPHSCASGRGECRRIVTSADDVDID</sequence>
<organism evidence="8 9">
    <name type="scientific">Aphanomyces stellatus</name>
    <dbReference type="NCBI Taxonomy" id="120398"/>
    <lineage>
        <taxon>Eukaryota</taxon>
        <taxon>Sar</taxon>
        <taxon>Stramenopiles</taxon>
        <taxon>Oomycota</taxon>
        <taxon>Saprolegniomycetes</taxon>
        <taxon>Saprolegniales</taxon>
        <taxon>Verrucalvaceae</taxon>
        <taxon>Aphanomyces</taxon>
    </lineage>
</organism>
<proteinExistence type="predicted"/>
<dbReference type="EMBL" id="VJMH01006981">
    <property type="protein sequence ID" value="KAF0686629.1"/>
    <property type="molecule type" value="Genomic_DNA"/>
</dbReference>
<keyword evidence="3" id="KW-0862">Zinc</keyword>
<dbReference type="PROSITE" id="PS50178">
    <property type="entry name" value="ZF_FYVE"/>
    <property type="match status" value="1"/>
</dbReference>
<dbReference type="GO" id="GO:0008270">
    <property type="term" value="F:zinc ion binding"/>
    <property type="evidence" value="ECO:0007669"/>
    <property type="project" value="UniProtKB-KW"/>
</dbReference>
<reference evidence="8 9" key="1">
    <citation type="submission" date="2019-03" db="EMBL/GenBank/DDBJ databases">
        <authorList>
            <person name="Gaulin E."/>
            <person name="Dumas B."/>
        </authorList>
    </citation>
    <scope>NUCLEOTIDE SEQUENCE [LARGE SCALE GENOMIC DNA]</scope>
    <source>
        <strain evidence="8">CBS 568.67</strain>
    </source>
</reference>
<feature type="compositionally biased region" description="Low complexity" evidence="5">
    <location>
        <begin position="373"/>
        <end position="383"/>
    </location>
</feature>
<dbReference type="InterPro" id="IPR052727">
    <property type="entry name" value="Rab4/Rab5_effector"/>
</dbReference>
<accession>A0A485LHV4</accession>
<evidence type="ECO:0000256" key="1">
    <source>
        <dbReference type="ARBA" id="ARBA00022723"/>
    </source>
</evidence>
<dbReference type="Proteomes" id="UP000332933">
    <property type="component" value="Unassembled WGS sequence"/>
</dbReference>
<keyword evidence="1" id="KW-0479">Metal-binding</keyword>
<dbReference type="InterPro" id="IPR000306">
    <property type="entry name" value="Znf_FYVE"/>
</dbReference>
<feature type="domain" description="FYVE-type" evidence="6">
    <location>
        <begin position="248"/>
        <end position="333"/>
    </location>
</feature>
<name>A0A485LHV4_9STRA</name>
<evidence type="ECO:0000313" key="8">
    <source>
        <dbReference type="EMBL" id="VFT98246.1"/>
    </source>
</evidence>